<dbReference type="NCBIfam" id="TIGR00560">
    <property type="entry name" value="pgsA"/>
    <property type="match status" value="1"/>
</dbReference>
<dbReference type="EMBL" id="BLLL01000006">
    <property type="protein sequence ID" value="GFH62881.1"/>
    <property type="molecule type" value="Genomic_DNA"/>
</dbReference>
<evidence type="ECO:0000256" key="12">
    <source>
        <dbReference type="ARBA" id="ARBA00023209"/>
    </source>
</evidence>
<evidence type="ECO:0000256" key="9">
    <source>
        <dbReference type="ARBA" id="ARBA00022989"/>
    </source>
</evidence>
<comment type="catalytic activity">
    <reaction evidence="14">
        <text>a CDP-1,2-diacyl-sn-glycerol + sn-glycerol 3-phosphate = a 1,2-diacyl-sn-glycero-3-phospho-(1'-sn-glycero-3'-phosphate) + CMP + H(+)</text>
        <dbReference type="Rhea" id="RHEA:12593"/>
        <dbReference type="ChEBI" id="CHEBI:15378"/>
        <dbReference type="ChEBI" id="CHEBI:57597"/>
        <dbReference type="ChEBI" id="CHEBI:58332"/>
        <dbReference type="ChEBI" id="CHEBI:60110"/>
        <dbReference type="ChEBI" id="CHEBI:60377"/>
        <dbReference type="EC" id="2.7.8.5"/>
    </reaction>
</comment>
<evidence type="ECO:0000256" key="14">
    <source>
        <dbReference type="ARBA" id="ARBA00048586"/>
    </source>
</evidence>
<evidence type="ECO:0000313" key="18">
    <source>
        <dbReference type="EMBL" id="GFH62881.1"/>
    </source>
</evidence>
<dbReference type="InterPro" id="IPR048254">
    <property type="entry name" value="CDP_ALCOHOL_P_TRANSF_CS"/>
</dbReference>
<feature type="transmembrane region" description="Helical" evidence="17">
    <location>
        <begin position="126"/>
        <end position="147"/>
    </location>
</feature>
<dbReference type="PANTHER" id="PTHR14269:SF62">
    <property type="entry name" value="CDP-DIACYLGLYCEROL--GLYCEROL-3-PHOSPHATE 3-PHOSPHATIDYLTRANSFERASE 1, CHLOROPLASTIC"/>
    <property type="match status" value="1"/>
</dbReference>
<dbReference type="GO" id="GO:0008444">
    <property type="term" value="F:CDP-diacylglycerol-glycerol-3-phosphate 3-phosphatidyltransferase activity"/>
    <property type="evidence" value="ECO:0007669"/>
    <property type="project" value="UniProtKB-UniRule"/>
</dbReference>
<evidence type="ECO:0000256" key="4">
    <source>
        <dbReference type="ARBA" id="ARBA00013170"/>
    </source>
</evidence>
<dbReference type="InterPro" id="IPR004570">
    <property type="entry name" value="Phosphatidylglycerol_P_synth"/>
</dbReference>
<proteinExistence type="inferred from homology"/>
<keyword evidence="8 17" id="KW-0812">Transmembrane</keyword>
<evidence type="ECO:0000256" key="13">
    <source>
        <dbReference type="ARBA" id="ARBA00023264"/>
    </source>
</evidence>
<evidence type="ECO:0000313" key="19">
    <source>
        <dbReference type="Proteomes" id="UP000505077"/>
    </source>
</evidence>
<dbReference type="InterPro" id="IPR000462">
    <property type="entry name" value="CDP-OH_P_trans"/>
</dbReference>
<evidence type="ECO:0000256" key="2">
    <source>
        <dbReference type="ARBA" id="ARBA00005042"/>
    </source>
</evidence>
<dbReference type="GO" id="GO:0016020">
    <property type="term" value="C:membrane"/>
    <property type="evidence" value="ECO:0007669"/>
    <property type="project" value="UniProtKB-SubCell"/>
</dbReference>
<dbReference type="PIRSF" id="PIRSF000847">
    <property type="entry name" value="Phos_ph_gly_syn"/>
    <property type="match status" value="1"/>
</dbReference>
<evidence type="ECO:0000256" key="5">
    <source>
        <dbReference type="ARBA" id="ARBA00014944"/>
    </source>
</evidence>
<evidence type="ECO:0000256" key="16">
    <source>
        <dbReference type="RuleBase" id="RU003750"/>
    </source>
</evidence>
<sequence>MFNLANKITLLRILMVPFVIALLYFESPLTCVLAALAFIFASLTDWADGYIARRENMVTSMGKFLDPLADKVLICSVLIMFVKLDWAPAWVVILTVCRELVVTGLRAMAIDENIVLAADNLGKLKTVLQIFAIVPLMLHYPYFGITLWPVGEYLLYVALILAIFSGVNYSYDFYRLACRKQQAKNNV</sequence>
<feature type="transmembrane region" description="Helical" evidence="17">
    <location>
        <begin position="32"/>
        <end position="52"/>
    </location>
</feature>
<dbReference type="Proteomes" id="UP000505077">
    <property type="component" value="Unassembled WGS sequence"/>
</dbReference>
<dbReference type="EC" id="2.7.8.5" evidence="4 15"/>
<dbReference type="InterPro" id="IPR050324">
    <property type="entry name" value="CDP-alcohol_PTase-I"/>
</dbReference>
<evidence type="ECO:0000256" key="10">
    <source>
        <dbReference type="ARBA" id="ARBA00023098"/>
    </source>
</evidence>
<protein>
    <recommendedName>
        <fullName evidence="5 15">CDP-diacylglycerol--glycerol-3-phosphate 3-phosphatidyltransferase</fullName>
        <ecNumber evidence="4 15">2.7.8.5</ecNumber>
    </recommendedName>
</protein>
<dbReference type="AlphaFoldDB" id="A0A6L2R5M7"/>
<evidence type="ECO:0000256" key="17">
    <source>
        <dbReference type="SAM" id="Phobius"/>
    </source>
</evidence>
<comment type="similarity">
    <text evidence="3 16">Belongs to the CDP-alcohol phosphatidyltransferase class-I family.</text>
</comment>
<evidence type="ECO:0000256" key="8">
    <source>
        <dbReference type="ARBA" id="ARBA00022692"/>
    </source>
</evidence>
<organism evidence="18 19">
    <name type="scientific">Candidatus Desulfovibrio kirbyi</name>
    <dbReference type="NCBI Taxonomy" id="2696086"/>
    <lineage>
        <taxon>Bacteria</taxon>
        <taxon>Pseudomonadati</taxon>
        <taxon>Thermodesulfobacteriota</taxon>
        <taxon>Desulfovibrionia</taxon>
        <taxon>Desulfovibrionales</taxon>
        <taxon>Desulfovibrionaceae</taxon>
        <taxon>Desulfovibrio</taxon>
    </lineage>
</organism>
<comment type="caution">
    <text evidence="18">The sequence shown here is derived from an EMBL/GenBank/DDBJ whole genome shotgun (WGS) entry which is preliminary data.</text>
</comment>
<feature type="transmembrane region" description="Helical" evidence="17">
    <location>
        <begin position="153"/>
        <end position="171"/>
    </location>
</feature>
<comment type="pathway">
    <text evidence="2">Phospholipid metabolism; phosphatidylglycerol biosynthesis; phosphatidylglycerol from CDP-diacylglycerol: step 1/2.</text>
</comment>
<dbReference type="Gene3D" id="1.20.120.1760">
    <property type="match status" value="1"/>
</dbReference>
<keyword evidence="13" id="KW-1208">Phospholipid metabolism</keyword>
<accession>A0A6L2R5M7</accession>
<gene>
    <name evidence="18" type="primary">pgsA</name>
    <name evidence="18" type="ORF">ZNDK_0652</name>
</gene>
<keyword evidence="6" id="KW-0444">Lipid biosynthesis</keyword>
<keyword evidence="12" id="KW-0594">Phospholipid biosynthesis</keyword>
<evidence type="ECO:0000256" key="11">
    <source>
        <dbReference type="ARBA" id="ARBA00023136"/>
    </source>
</evidence>
<evidence type="ECO:0000256" key="15">
    <source>
        <dbReference type="NCBIfam" id="TIGR00560"/>
    </source>
</evidence>
<keyword evidence="11 17" id="KW-0472">Membrane</keyword>
<dbReference type="GO" id="GO:0046474">
    <property type="term" value="P:glycerophospholipid biosynthetic process"/>
    <property type="evidence" value="ECO:0007669"/>
    <property type="project" value="TreeGrafter"/>
</dbReference>
<keyword evidence="10" id="KW-0443">Lipid metabolism</keyword>
<dbReference type="PROSITE" id="PS00379">
    <property type="entry name" value="CDP_ALCOHOL_P_TRANSF"/>
    <property type="match status" value="1"/>
</dbReference>
<name>A0A6L2R5M7_9BACT</name>
<evidence type="ECO:0000256" key="6">
    <source>
        <dbReference type="ARBA" id="ARBA00022516"/>
    </source>
</evidence>
<comment type="subcellular location">
    <subcellularLocation>
        <location evidence="1">Membrane</location>
        <topology evidence="1">Multi-pass membrane protein</topology>
    </subcellularLocation>
</comment>
<evidence type="ECO:0000256" key="1">
    <source>
        <dbReference type="ARBA" id="ARBA00004141"/>
    </source>
</evidence>
<keyword evidence="7 16" id="KW-0808">Transferase</keyword>
<evidence type="ECO:0000256" key="7">
    <source>
        <dbReference type="ARBA" id="ARBA00022679"/>
    </source>
</evidence>
<dbReference type="InterPro" id="IPR043130">
    <property type="entry name" value="CDP-OH_PTrfase_TM_dom"/>
</dbReference>
<evidence type="ECO:0000256" key="3">
    <source>
        <dbReference type="ARBA" id="ARBA00010441"/>
    </source>
</evidence>
<keyword evidence="9 17" id="KW-1133">Transmembrane helix</keyword>
<dbReference type="PANTHER" id="PTHR14269">
    <property type="entry name" value="CDP-DIACYLGLYCEROL--GLYCEROL-3-PHOSPHATE 3-PHOSPHATIDYLTRANSFERASE-RELATED"/>
    <property type="match status" value="1"/>
</dbReference>
<reference evidence="18 19" key="1">
    <citation type="journal article" date="2020" name="ISME J.">
        <title>Parallel Reductive Genome Evolution in Desulfovibrio Ectosymbionts Independently Acquired by Trichonympha Protists in the Termite Gut.</title>
        <authorList>
            <person name="Takeuchi M."/>
            <person name="Kuwahara H."/>
            <person name="Murakami T."/>
            <person name="Takahashi K."/>
            <person name="Kajitani R."/>
            <person name="Toyoda A."/>
            <person name="Itoh T."/>
            <person name="Ohkuma M."/>
            <person name="Hongoh Y."/>
        </authorList>
    </citation>
    <scope>NUCLEOTIDE SEQUENCE [LARGE SCALE GENOMIC DNA]</scope>
    <source>
        <strain evidence="18">ZnDsv-02</strain>
    </source>
</reference>
<dbReference type="Pfam" id="PF01066">
    <property type="entry name" value="CDP-OH_P_transf"/>
    <property type="match status" value="1"/>
</dbReference>